<proteinExistence type="predicted"/>
<evidence type="ECO:0000256" key="1">
    <source>
        <dbReference type="SAM" id="Coils"/>
    </source>
</evidence>
<dbReference type="Proteomes" id="UP000050465">
    <property type="component" value="Unassembled WGS sequence"/>
</dbReference>
<comment type="caution">
    <text evidence="2">The sequence shown here is derived from an EMBL/GenBank/DDBJ whole genome shotgun (WGS) entry which is preliminary data.</text>
</comment>
<accession>A0A0P7YUZ4</accession>
<organism evidence="2 3">
    <name type="scientific">Phormidesmis priestleyi Ana</name>
    <dbReference type="NCBI Taxonomy" id="1666911"/>
    <lineage>
        <taxon>Bacteria</taxon>
        <taxon>Bacillati</taxon>
        <taxon>Cyanobacteriota</taxon>
        <taxon>Cyanophyceae</taxon>
        <taxon>Leptolyngbyales</taxon>
        <taxon>Leptolyngbyaceae</taxon>
        <taxon>Phormidesmis</taxon>
    </lineage>
</organism>
<dbReference type="AlphaFoldDB" id="A0A0P7YUZ4"/>
<evidence type="ECO:0000313" key="3">
    <source>
        <dbReference type="Proteomes" id="UP000050465"/>
    </source>
</evidence>
<reference evidence="2 3" key="1">
    <citation type="submission" date="2015-09" db="EMBL/GenBank/DDBJ databases">
        <title>Identification and resolution of microdiversity through metagenomic sequencing of parallel consortia.</title>
        <authorList>
            <person name="Nelson W.C."/>
            <person name="Romine M.F."/>
            <person name="Lindemann S.R."/>
        </authorList>
    </citation>
    <scope>NUCLEOTIDE SEQUENCE [LARGE SCALE GENOMIC DNA]</scope>
    <source>
        <strain evidence="2">Ana</strain>
    </source>
</reference>
<feature type="coiled-coil region" evidence="1">
    <location>
        <begin position="22"/>
        <end position="49"/>
    </location>
</feature>
<gene>
    <name evidence="2" type="ORF">HLUCCA11_15435</name>
</gene>
<evidence type="ECO:0000313" key="2">
    <source>
        <dbReference type="EMBL" id="KPQ34310.1"/>
    </source>
</evidence>
<sequence>MFFPFCYGPSHNCDSDYKQYKLKRLKAIRDFLEARLAATNAEIETVERQMATSVSAEAR</sequence>
<name>A0A0P7YUZ4_9CYAN</name>
<dbReference type="STRING" id="1666911.HLUCCA11_15435"/>
<keyword evidence="1" id="KW-0175">Coiled coil</keyword>
<dbReference type="EMBL" id="LJZR01000021">
    <property type="protein sequence ID" value="KPQ34310.1"/>
    <property type="molecule type" value="Genomic_DNA"/>
</dbReference>
<protein>
    <submittedName>
        <fullName evidence="2">Uncharacterized protein</fullName>
    </submittedName>
</protein>